<evidence type="ECO:0000256" key="1">
    <source>
        <dbReference type="ARBA" id="ARBA00023015"/>
    </source>
</evidence>
<dbReference type="GO" id="GO:0006355">
    <property type="term" value="P:regulation of DNA-templated transcription"/>
    <property type="evidence" value="ECO:0007669"/>
    <property type="project" value="InterPro"/>
</dbReference>
<dbReference type="PROSITE" id="PS51063">
    <property type="entry name" value="HTH_CRP_2"/>
    <property type="match status" value="1"/>
</dbReference>
<dbReference type="AlphaFoldDB" id="A0A0E2HD73"/>
<accession>A0A0E2HD73</accession>
<dbReference type="SUPFAM" id="SSF51206">
    <property type="entry name" value="cAMP-binding domain-like"/>
    <property type="match status" value="1"/>
</dbReference>
<comment type="caution">
    <text evidence="6">The sequence shown here is derived from an EMBL/GenBank/DDBJ whole genome shotgun (WGS) entry which is preliminary data.</text>
</comment>
<evidence type="ECO:0000256" key="3">
    <source>
        <dbReference type="ARBA" id="ARBA00023163"/>
    </source>
</evidence>
<gene>
    <name evidence="6" type="ORF">HMPREF1090_01701</name>
</gene>
<keyword evidence="2" id="KW-0238">DNA-binding</keyword>
<keyword evidence="3" id="KW-0804">Transcription</keyword>
<dbReference type="RefSeq" id="WP_002583625.1">
    <property type="nucleotide sequence ID" value="NZ_KB851018.1"/>
</dbReference>
<name>A0A0E2HD73_9FIRM</name>
<dbReference type="InterPro" id="IPR036390">
    <property type="entry name" value="WH_DNA-bd_sf"/>
</dbReference>
<protein>
    <submittedName>
        <fullName evidence="6">CarD family transcriptional regulator</fullName>
    </submittedName>
</protein>
<dbReference type="InterPro" id="IPR000595">
    <property type="entry name" value="cNMP-bd_dom"/>
</dbReference>
<dbReference type="Pfam" id="PF13545">
    <property type="entry name" value="HTH_Crp_2"/>
    <property type="match status" value="1"/>
</dbReference>
<dbReference type="CDD" id="cd00038">
    <property type="entry name" value="CAP_ED"/>
    <property type="match status" value="1"/>
</dbReference>
<evidence type="ECO:0000313" key="7">
    <source>
        <dbReference type="Proteomes" id="UP000013085"/>
    </source>
</evidence>
<dbReference type="HOGENOM" id="CLU_075053_4_1_9"/>
<evidence type="ECO:0000313" key="6">
    <source>
        <dbReference type="EMBL" id="ENZ17401.1"/>
    </source>
</evidence>
<evidence type="ECO:0000259" key="4">
    <source>
        <dbReference type="PROSITE" id="PS50042"/>
    </source>
</evidence>
<dbReference type="GeneID" id="57959827"/>
<feature type="domain" description="HTH crp-type" evidence="5">
    <location>
        <begin position="152"/>
        <end position="220"/>
    </location>
</feature>
<dbReference type="InterPro" id="IPR014710">
    <property type="entry name" value="RmlC-like_jellyroll"/>
</dbReference>
<dbReference type="GO" id="GO:0003677">
    <property type="term" value="F:DNA binding"/>
    <property type="evidence" value="ECO:0007669"/>
    <property type="project" value="UniProtKB-KW"/>
</dbReference>
<evidence type="ECO:0000259" key="5">
    <source>
        <dbReference type="PROSITE" id="PS51063"/>
    </source>
</evidence>
<keyword evidence="1" id="KW-0805">Transcription regulation</keyword>
<dbReference type="SUPFAM" id="SSF46785">
    <property type="entry name" value="Winged helix' DNA-binding domain"/>
    <property type="match status" value="1"/>
</dbReference>
<evidence type="ECO:0000256" key="2">
    <source>
        <dbReference type="ARBA" id="ARBA00023125"/>
    </source>
</evidence>
<dbReference type="Pfam" id="PF00027">
    <property type="entry name" value="cNMP_binding"/>
    <property type="match status" value="1"/>
</dbReference>
<dbReference type="Gene3D" id="2.60.120.10">
    <property type="entry name" value="Jelly Rolls"/>
    <property type="match status" value="1"/>
</dbReference>
<dbReference type="PATRIC" id="fig|999408.3.peg.1831"/>
<dbReference type="Proteomes" id="UP000013085">
    <property type="component" value="Unassembled WGS sequence"/>
</dbReference>
<feature type="domain" description="Cyclic nucleotide-binding" evidence="4">
    <location>
        <begin position="11"/>
        <end position="109"/>
    </location>
</feature>
<dbReference type="InterPro" id="IPR012318">
    <property type="entry name" value="HTH_CRP"/>
</dbReference>
<dbReference type="EMBL" id="AGYR01000014">
    <property type="protein sequence ID" value="ENZ17401.1"/>
    <property type="molecule type" value="Genomic_DNA"/>
</dbReference>
<sequence length="222" mass="25253">MDIHLLAGTRLFHGIREHEIEAMLTCLSAEERTYGKEAYIYRAGDVTGRLGVVMEGAVNIIKDDVWGNRKIIENIGRGQIFGETYACLKGEPLMVDVQASERSRILFMDVNRILTTCSSSCDFHNRLIRSLMYVLAGKNLMLTKKMDIITPKSLRERVMVYLSQESVKQGSRTITVPFNRQQMADYLSVDRSALSAELSRMQRDGVISYEKNRFTIQSLSTQ</sequence>
<dbReference type="SMART" id="SM00100">
    <property type="entry name" value="cNMP"/>
    <property type="match status" value="1"/>
</dbReference>
<proteinExistence type="predicted"/>
<organism evidence="6 7">
    <name type="scientific">[Clostridium] clostridioforme 90A8</name>
    <dbReference type="NCBI Taxonomy" id="999408"/>
    <lineage>
        <taxon>Bacteria</taxon>
        <taxon>Bacillati</taxon>
        <taxon>Bacillota</taxon>
        <taxon>Clostridia</taxon>
        <taxon>Lachnospirales</taxon>
        <taxon>Lachnospiraceae</taxon>
        <taxon>Enterocloster</taxon>
    </lineage>
</organism>
<dbReference type="PROSITE" id="PS50042">
    <property type="entry name" value="CNMP_BINDING_3"/>
    <property type="match status" value="1"/>
</dbReference>
<reference evidence="6 7" key="1">
    <citation type="submission" date="2013-01" db="EMBL/GenBank/DDBJ databases">
        <title>The Genome Sequence of Clostridium clostridioforme 90A8.</title>
        <authorList>
            <consortium name="The Broad Institute Genome Sequencing Platform"/>
            <person name="Earl A."/>
            <person name="Ward D."/>
            <person name="Feldgarden M."/>
            <person name="Gevers D."/>
            <person name="Courvalin P."/>
            <person name="Lambert T."/>
            <person name="Walker B."/>
            <person name="Young S.K."/>
            <person name="Zeng Q."/>
            <person name="Gargeya S."/>
            <person name="Fitzgerald M."/>
            <person name="Haas B."/>
            <person name="Abouelleil A."/>
            <person name="Alvarado L."/>
            <person name="Arachchi H.M."/>
            <person name="Berlin A.M."/>
            <person name="Chapman S.B."/>
            <person name="Dewar J."/>
            <person name="Goldberg J."/>
            <person name="Griggs A."/>
            <person name="Gujja S."/>
            <person name="Hansen M."/>
            <person name="Howarth C."/>
            <person name="Imamovic A."/>
            <person name="Larimer J."/>
            <person name="McCowan C."/>
            <person name="Murphy C."/>
            <person name="Neiman D."/>
            <person name="Pearson M."/>
            <person name="Priest M."/>
            <person name="Roberts A."/>
            <person name="Saif S."/>
            <person name="Shea T."/>
            <person name="Sisk P."/>
            <person name="Sykes S."/>
            <person name="Wortman J."/>
            <person name="Nusbaum C."/>
            <person name="Birren B."/>
        </authorList>
    </citation>
    <scope>NUCLEOTIDE SEQUENCE [LARGE SCALE GENOMIC DNA]</scope>
    <source>
        <strain evidence="6 7">90A8</strain>
    </source>
</reference>
<dbReference type="InterPro" id="IPR018490">
    <property type="entry name" value="cNMP-bd_dom_sf"/>
</dbReference>